<dbReference type="GO" id="GO:0044877">
    <property type="term" value="F:protein-containing complex binding"/>
    <property type="evidence" value="ECO:0007669"/>
    <property type="project" value="InterPro"/>
</dbReference>
<comment type="catalytic activity">
    <reaction evidence="8">
        <text>L-seryl-[protein] + ATP = O-phospho-L-seryl-[protein] + ADP + H(+)</text>
        <dbReference type="Rhea" id="RHEA:17989"/>
        <dbReference type="Rhea" id="RHEA-COMP:9863"/>
        <dbReference type="Rhea" id="RHEA-COMP:11604"/>
        <dbReference type="ChEBI" id="CHEBI:15378"/>
        <dbReference type="ChEBI" id="CHEBI:29999"/>
        <dbReference type="ChEBI" id="CHEBI:30616"/>
        <dbReference type="ChEBI" id="CHEBI:83421"/>
        <dbReference type="ChEBI" id="CHEBI:456216"/>
        <dbReference type="EC" id="2.7.11.1"/>
    </reaction>
</comment>
<evidence type="ECO:0000256" key="4">
    <source>
        <dbReference type="ARBA" id="ARBA00022741"/>
    </source>
</evidence>
<dbReference type="InterPro" id="IPR011009">
    <property type="entry name" value="Kinase-like_dom_sf"/>
</dbReference>
<dbReference type="PROSITE" id="PS00915">
    <property type="entry name" value="PI3_4_KINASE_1"/>
    <property type="match status" value="1"/>
</dbReference>
<dbReference type="InterPro" id="IPR018936">
    <property type="entry name" value="PI3/4_kinase_CS"/>
</dbReference>
<dbReference type="InterPro" id="IPR057564">
    <property type="entry name" value="HEAT_ATR"/>
</dbReference>
<dbReference type="SUPFAM" id="SSF48371">
    <property type="entry name" value="ARM repeat"/>
    <property type="match status" value="1"/>
</dbReference>
<comment type="caution">
    <text evidence="14">The sequence shown here is derived from an EMBL/GenBank/DDBJ whole genome shotgun (WGS) entry which is preliminary data.</text>
</comment>
<feature type="domain" description="FAT" evidence="12">
    <location>
        <begin position="1246"/>
        <end position="1888"/>
    </location>
</feature>
<evidence type="ECO:0000313" key="15">
    <source>
        <dbReference type="Proteomes" id="UP000193922"/>
    </source>
</evidence>
<dbReference type="Pfam" id="PF08771">
    <property type="entry name" value="FRB_dom"/>
    <property type="match status" value="1"/>
</dbReference>
<proteinExistence type="inferred from homology"/>
<dbReference type="PROSITE" id="PS00916">
    <property type="entry name" value="PI3_4_KINASE_2"/>
    <property type="match status" value="1"/>
</dbReference>
<dbReference type="InterPro" id="IPR003151">
    <property type="entry name" value="PIK-rel_kinase_FAT"/>
</dbReference>
<evidence type="ECO:0000256" key="3">
    <source>
        <dbReference type="ARBA" id="ARBA00022737"/>
    </source>
</evidence>
<dbReference type="GO" id="GO:0005634">
    <property type="term" value="C:nucleus"/>
    <property type="evidence" value="ECO:0007669"/>
    <property type="project" value="TreeGrafter"/>
</dbReference>
<dbReference type="GO" id="GO:0016242">
    <property type="term" value="P:negative regulation of macroautophagy"/>
    <property type="evidence" value="ECO:0007669"/>
    <property type="project" value="TreeGrafter"/>
</dbReference>
<dbReference type="GO" id="GO:0005737">
    <property type="term" value="C:cytoplasm"/>
    <property type="evidence" value="ECO:0007669"/>
    <property type="project" value="TreeGrafter"/>
</dbReference>
<evidence type="ECO:0000256" key="1">
    <source>
        <dbReference type="ARBA" id="ARBA00011031"/>
    </source>
</evidence>
<dbReference type="GeneID" id="63806418"/>
<dbReference type="GO" id="GO:0106310">
    <property type="term" value="F:protein serine kinase activity"/>
    <property type="evidence" value="ECO:0007669"/>
    <property type="project" value="RHEA"/>
</dbReference>
<evidence type="ECO:0000256" key="5">
    <source>
        <dbReference type="ARBA" id="ARBA00022777"/>
    </source>
</evidence>
<feature type="region of interest" description="Disordered" evidence="10">
    <location>
        <begin position="1692"/>
        <end position="1712"/>
    </location>
</feature>
<keyword evidence="6 9" id="KW-0067">ATP-binding</keyword>
<evidence type="ECO:0000256" key="9">
    <source>
        <dbReference type="RuleBase" id="RU364109"/>
    </source>
</evidence>
<evidence type="ECO:0000256" key="6">
    <source>
        <dbReference type="ARBA" id="ARBA00022840"/>
    </source>
</evidence>
<dbReference type="InterPro" id="IPR000403">
    <property type="entry name" value="PI3/4_kinase_cat_dom"/>
</dbReference>
<dbReference type="RefSeq" id="XP_040743390.1">
    <property type="nucleotide sequence ID" value="XM_040889770.1"/>
</dbReference>
<comment type="catalytic activity">
    <reaction evidence="7 9">
        <text>L-threonyl-[protein] + ATP = O-phospho-L-threonyl-[protein] + ADP + H(+)</text>
        <dbReference type="Rhea" id="RHEA:46608"/>
        <dbReference type="Rhea" id="RHEA-COMP:11060"/>
        <dbReference type="Rhea" id="RHEA-COMP:11605"/>
        <dbReference type="ChEBI" id="CHEBI:15378"/>
        <dbReference type="ChEBI" id="CHEBI:30013"/>
        <dbReference type="ChEBI" id="CHEBI:30616"/>
        <dbReference type="ChEBI" id="CHEBI:61977"/>
        <dbReference type="ChEBI" id="CHEBI:456216"/>
        <dbReference type="EC" id="2.7.11.1"/>
    </reaction>
</comment>
<keyword evidence="15" id="KW-1185">Reference proteome</keyword>
<evidence type="ECO:0000259" key="11">
    <source>
        <dbReference type="PROSITE" id="PS50290"/>
    </source>
</evidence>
<dbReference type="Proteomes" id="UP000193922">
    <property type="component" value="Unassembled WGS sequence"/>
</dbReference>
<evidence type="ECO:0000256" key="10">
    <source>
        <dbReference type="SAM" id="MobiDB-lite"/>
    </source>
</evidence>
<dbReference type="PROSITE" id="PS51190">
    <property type="entry name" value="FATC"/>
    <property type="match status" value="1"/>
</dbReference>
<dbReference type="FunFam" id="3.30.1010.10:FF:000006">
    <property type="entry name" value="Serine/threonine-protein kinase TOR"/>
    <property type="match status" value="1"/>
</dbReference>
<comment type="similarity">
    <text evidence="1 9">Belongs to the PI3/PI4-kinase family.</text>
</comment>
<dbReference type="InterPro" id="IPR011989">
    <property type="entry name" value="ARM-like"/>
</dbReference>
<dbReference type="PROSITE" id="PS51189">
    <property type="entry name" value="FAT"/>
    <property type="match status" value="1"/>
</dbReference>
<evidence type="ECO:0000256" key="8">
    <source>
        <dbReference type="ARBA" id="ARBA00048679"/>
    </source>
</evidence>
<dbReference type="Gene3D" id="1.25.10.10">
    <property type="entry name" value="Leucine-rich Repeat Variant"/>
    <property type="match status" value="3"/>
</dbReference>
<dbReference type="SMART" id="SM01346">
    <property type="entry name" value="DUF3385"/>
    <property type="match status" value="1"/>
</dbReference>
<name>A0A1Y1W8C6_9FUNG</name>
<dbReference type="Pfam" id="PF02259">
    <property type="entry name" value="FAT"/>
    <property type="match status" value="1"/>
</dbReference>
<feature type="domain" description="PI3K/PI4K catalytic" evidence="11">
    <location>
        <begin position="2065"/>
        <end position="2382"/>
    </location>
</feature>
<dbReference type="GO" id="GO:0031931">
    <property type="term" value="C:TORC1 complex"/>
    <property type="evidence" value="ECO:0007669"/>
    <property type="project" value="TreeGrafter"/>
</dbReference>
<dbReference type="InterPro" id="IPR050517">
    <property type="entry name" value="DDR_Repair_Kinase"/>
</dbReference>
<keyword evidence="3" id="KW-0677">Repeat</keyword>
<evidence type="ECO:0000256" key="2">
    <source>
        <dbReference type="ARBA" id="ARBA00022679"/>
    </source>
</evidence>
<dbReference type="Pfam" id="PF02260">
    <property type="entry name" value="FATC"/>
    <property type="match status" value="1"/>
</dbReference>
<dbReference type="SUPFAM" id="SSF47212">
    <property type="entry name" value="FKBP12-rapamycin-binding domain of FKBP-rapamycin-associated protein (FRAP)"/>
    <property type="match status" value="1"/>
</dbReference>
<dbReference type="PROSITE" id="PS50290">
    <property type="entry name" value="PI3_4_KINASE_3"/>
    <property type="match status" value="1"/>
</dbReference>
<dbReference type="InterPro" id="IPR016024">
    <property type="entry name" value="ARM-type_fold"/>
</dbReference>
<feature type="domain" description="FATC" evidence="13">
    <location>
        <begin position="2433"/>
        <end position="2465"/>
    </location>
</feature>
<evidence type="ECO:0000313" key="14">
    <source>
        <dbReference type="EMBL" id="ORX69702.1"/>
    </source>
</evidence>
<dbReference type="Pfam" id="PF11865">
    <property type="entry name" value="mTOR_dom"/>
    <property type="match status" value="1"/>
</dbReference>
<keyword evidence="5 9" id="KW-0418">Kinase</keyword>
<accession>A0A1Y1W8C6</accession>
<dbReference type="InterPro" id="IPR036738">
    <property type="entry name" value="FRB_sf"/>
</dbReference>
<dbReference type="InterPro" id="IPR003152">
    <property type="entry name" value="FATC_dom"/>
</dbReference>
<feature type="region of interest" description="Disordered" evidence="10">
    <location>
        <begin position="2348"/>
        <end position="2384"/>
    </location>
</feature>
<evidence type="ECO:0000259" key="13">
    <source>
        <dbReference type="PROSITE" id="PS51190"/>
    </source>
</evidence>
<dbReference type="InterPro" id="IPR036940">
    <property type="entry name" value="PI3/4_kinase_cat_sf"/>
</dbReference>
<gene>
    <name evidence="14" type="ORF">DL89DRAFT_284207</name>
</gene>
<dbReference type="Pfam" id="PF00454">
    <property type="entry name" value="PI3_PI4_kinase"/>
    <property type="match status" value="1"/>
</dbReference>
<dbReference type="Pfam" id="PF23593">
    <property type="entry name" value="HEAT_ATR"/>
    <property type="match status" value="1"/>
</dbReference>
<dbReference type="Gene3D" id="1.20.120.150">
    <property type="entry name" value="FKBP12-rapamycin binding domain"/>
    <property type="match status" value="1"/>
</dbReference>
<feature type="compositionally biased region" description="Basic and acidic residues" evidence="10">
    <location>
        <begin position="2373"/>
        <end position="2384"/>
    </location>
</feature>
<dbReference type="PANTHER" id="PTHR11139">
    <property type="entry name" value="ATAXIA TELANGIECTASIA MUTATED ATM -RELATED"/>
    <property type="match status" value="1"/>
</dbReference>
<dbReference type="InterPro" id="IPR014009">
    <property type="entry name" value="PIK_FAT"/>
</dbReference>
<dbReference type="InterPro" id="IPR026683">
    <property type="entry name" value="TOR_cat"/>
</dbReference>
<dbReference type="Gene3D" id="3.30.1010.10">
    <property type="entry name" value="Phosphatidylinositol 3-kinase Catalytic Subunit, Chain A, domain 4"/>
    <property type="match status" value="1"/>
</dbReference>
<dbReference type="SMART" id="SM01343">
    <property type="entry name" value="FATC"/>
    <property type="match status" value="1"/>
</dbReference>
<dbReference type="GO" id="GO:0005524">
    <property type="term" value="F:ATP binding"/>
    <property type="evidence" value="ECO:0007669"/>
    <property type="project" value="UniProtKB-KW"/>
</dbReference>
<dbReference type="CDD" id="cd05169">
    <property type="entry name" value="PIKKc_TOR"/>
    <property type="match status" value="1"/>
</dbReference>
<dbReference type="GO" id="GO:0004674">
    <property type="term" value="F:protein serine/threonine kinase activity"/>
    <property type="evidence" value="ECO:0007669"/>
    <property type="project" value="UniProtKB-KW"/>
</dbReference>
<dbReference type="EC" id="2.7.11.1" evidence="9"/>
<sequence>MQSAIGEQWDELLVRLKSRDAKEREAAAEELHRQLNTAEAVDKYGTHSALYSKLGAMAKTLLGSSSAIDHLACTEILSALADMASLEVDQYTRISLQVKTLLSNPDNAVSAKAAQLLRKLISKRWAGAHALLESEVSRSLAWLNNPLSTHYVAALHVLTEAFAGAPSAMRAYAFKALPCVTKQLHSPQRGVREAAALALKAGLAHVASRDAPALWHNFLFQEMQQRDDFAALLICQALVEHGGSFMLAHLAAAGDLAIRMASARDPDSHDRAIALLPALAQYSPQGFSAHSSDGLLAKAVWLLIRQGGEAELRALGGIAVSCGDSFAVYVEPVIQAIHTAIEKRSSKAALVAVAQVAQAVGPAIVPHADGLLDEMCAVGLSSSLCSALAVLVEVDELANGVRERLLDMLSMVLIGIPFRPRQPGIDAFELQQGLTPRHYSMPAIAHRMKASSNDRPWLAANATAAPEVLVLALNTLGSFDFGCENLSLFLRQDVLALLSHELPSVRIAAIHASSHIVTSNTMFHMLFGAGVDVASSLADQLISTSVMDTNAEVRLTAVRALENCRCLDFHLSRTASVRTLQTLLNDEQSEVRLAVVGIIGRLATTNAAHVMPLLRHLLLQLLTAFKHAQSSNERRECAGLLLVAVRAAEDWVQPHVAGIYRVIEEHMDEGRSQLDIAAALARASGKDMAKHMGSMLKGILRALGDQTNIARQLAGLQALSSCATFSGLVIKPLIAQPTLLPSLMQLLRTDASEQIRLEVLRAIGALGAIDPHSFSRRATKLSGKKYAAPNVMEVAVIKPSEMLEGGIPTDSYGTAFTDNPYYASVAVSALVRILQDPAQAVHYRQAVQALASMFNALQNGSQNHLQVAVPAILGAMDAAPSDQAHFYIENLGRIVMIARDLIRPYVEPMFKLLESGPSISVQRQTATIELIEVLYVAMAGDLGIHCSATVTFLLSIIALDKSDLRLTTQRALHALRILGPSLERYVSAVLPRLIELLNVQNQPLRAVEEALKTTAAIAASADCRGFASRIVLTLVRMLHHATIRSLQTAIMDVFCTLAMRLQDDFVHYLPIIASALKATGITHERYTKYTRSLLLGRLVAEEPVPEQPMLYADGPAFPLGHPDNLQVNVAALQRIWRMALQCQSREDWLGWLHSLSTEFLRQSSSPALRACAPLAFTHNATAARLFNAAFMSCWTELSGPPQQELIALVQNIVLNETVPAELLQVILALAEYMERDEKPMPIDIGLLGACASRCHAVARELHYQETAWALEETEETAERLIALNTRLELHDAATGMLDYVRTRQPGVKESAELHVRLHHWDRALQIIDRQEHISGPTTATTTMKLRCLFELSDWERLIPLFQDISPDRHPSIAHIGANMSWTLGDLAGLEKYTPSLPTAGGERSFSEALIAAFRNRTTDAARAIKLARHELETDFSSHLAESYSRGFAHVFRCQMLTELEEVMEFRAAHNNRERQLAIAETWRLRMQGVPYDVNTWRRLLWIHSLAIRPIQDLEVWAKFINLCRKTRQMNIARHALCVLVSDESGYMHECARAADRESQDSVQVVGGEFSTLLSDQKLDESISTSQHPLLKYTYLKYLWANSHCQDAYQRLDQCIAEYTAQLSFDIDHPHALFDHSGAAGSRTSGGACSSDLGLVQLLARLLYKRAEWLTSLLQDTNLGHEAKRKAALGANEAYPLSPPPDSRESAAHKSVLGSQTRLVPGRMTSAAASDATKADELVLKSYQAATVLHSKWYKAWHSLASQHYYETQKLTGELDAVPEDAIERHVVPAVNGFFRAIKLAKKDTTLQDTLRLLTVWFNHPHHSLVVQAVQDGIHTVSIRTWLQVIPQLLARIHIQPEKTSLLIQWLLAEIGKQYPQAVLLPLYVAARSENSDRGQAARIVLEKLHDRTPVLVEETEVVSRELIRLALLFPEMWRDALDVASKHYFQQNDIPGMIRVMAPLHERARNPQTVREYHFVQACFSELSAAEEYTAQYLASKPGRCKKALIEKVWTAYHAIFVKANKMMLRPCPLALRDTAPVLLDCCDMQLAVPGTYDPDMPLVRIASFKPTVDMYDTKQRPRHVHIYGSDGHTYVFLLKGHDDMRQDERVMQIFGLVNSLLNNDSETAQRALAIERYPAIPLSSNTGLIGFYPNSESLTDIIRSYRSAHSLPLNLERQMVLQFAPNWDTLTALQKVEGFEYALSNTPGNDLQRAMWYKAPSAEKWLERRTQYTRSTAVLSIVGFILGLGDRHLTNIMLHTETGKIVHIDFGDCFEIASQRKEFPETVPFRLTRMVVMPMEVGSIEGTFKITAGLTMRVLRANRDSLMAVLETFVFDPLVSWSYTQDTASSASNLSSQHGLKKQEPPEEWQISQSSDSDKIEYGSRPDKRMCTSDMARMADFAGHRTMQWQAGNPKAMAILTRIASKLQGTDFDKNEKLTVAMQVDKLIQQATSSENLAVMYPGWVPLW</sequence>
<evidence type="ECO:0000256" key="7">
    <source>
        <dbReference type="ARBA" id="ARBA00047899"/>
    </source>
</evidence>
<dbReference type="PANTHER" id="PTHR11139:SF9">
    <property type="entry name" value="SERINE_THREONINE-PROTEIN KINASE MTOR"/>
    <property type="match status" value="1"/>
</dbReference>
<dbReference type="GO" id="GO:0031932">
    <property type="term" value="C:TORC2 complex"/>
    <property type="evidence" value="ECO:0007669"/>
    <property type="project" value="TreeGrafter"/>
</dbReference>
<dbReference type="InterPro" id="IPR024585">
    <property type="entry name" value="mTOR_dom"/>
</dbReference>
<evidence type="ECO:0000259" key="12">
    <source>
        <dbReference type="PROSITE" id="PS51189"/>
    </source>
</evidence>
<dbReference type="SUPFAM" id="SSF56112">
    <property type="entry name" value="Protein kinase-like (PK-like)"/>
    <property type="match status" value="1"/>
</dbReference>
<organism evidence="14 15">
    <name type="scientific">Linderina pennispora</name>
    <dbReference type="NCBI Taxonomy" id="61395"/>
    <lineage>
        <taxon>Eukaryota</taxon>
        <taxon>Fungi</taxon>
        <taxon>Fungi incertae sedis</taxon>
        <taxon>Zoopagomycota</taxon>
        <taxon>Kickxellomycotina</taxon>
        <taxon>Kickxellomycetes</taxon>
        <taxon>Kickxellales</taxon>
        <taxon>Kickxellaceae</taxon>
        <taxon>Linderina</taxon>
    </lineage>
</organism>
<dbReference type="EMBL" id="MCFD01000007">
    <property type="protein sequence ID" value="ORX69702.1"/>
    <property type="molecule type" value="Genomic_DNA"/>
</dbReference>
<dbReference type="GO" id="GO:0031929">
    <property type="term" value="P:TOR signaling"/>
    <property type="evidence" value="ECO:0007669"/>
    <property type="project" value="TreeGrafter"/>
</dbReference>
<keyword evidence="2 9" id="KW-0808">Transferase</keyword>
<reference evidence="14 15" key="1">
    <citation type="submission" date="2016-07" db="EMBL/GenBank/DDBJ databases">
        <title>Pervasive Adenine N6-methylation of Active Genes in Fungi.</title>
        <authorList>
            <consortium name="DOE Joint Genome Institute"/>
            <person name="Mondo S.J."/>
            <person name="Dannebaum R.O."/>
            <person name="Kuo R.C."/>
            <person name="Labutti K."/>
            <person name="Haridas S."/>
            <person name="Kuo A."/>
            <person name="Salamov A."/>
            <person name="Ahrendt S.R."/>
            <person name="Lipzen A."/>
            <person name="Sullivan W."/>
            <person name="Andreopoulos W.B."/>
            <person name="Clum A."/>
            <person name="Lindquist E."/>
            <person name="Daum C."/>
            <person name="Ramamoorthy G.K."/>
            <person name="Gryganskyi A."/>
            <person name="Culley D."/>
            <person name="Magnuson J.K."/>
            <person name="James T.Y."/>
            <person name="O'Malley M.A."/>
            <person name="Stajich J.E."/>
            <person name="Spatafora J.W."/>
            <person name="Visel A."/>
            <person name="Grigoriev I.V."/>
        </authorList>
    </citation>
    <scope>NUCLEOTIDE SEQUENCE [LARGE SCALE GENOMIC DNA]</scope>
    <source>
        <strain evidence="14 15">ATCC 12442</strain>
    </source>
</reference>
<keyword evidence="4 9" id="KW-0547">Nucleotide-binding</keyword>
<protein>
    <recommendedName>
        <fullName evidence="9">Serine/threonine-protein kinase TOR</fullName>
        <ecNumber evidence="9">2.7.11.1</ecNumber>
    </recommendedName>
</protein>
<dbReference type="OrthoDB" id="381190at2759"/>
<dbReference type="STRING" id="61395.A0A1Y1W8C6"/>
<keyword evidence="9" id="KW-0723">Serine/threonine-protein kinase</keyword>
<dbReference type="Gene3D" id="1.10.1070.11">
    <property type="entry name" value="Phosphatidylinositol 3-/4-kinase, catalytic domain"/>
    <property type="match status" value="1"/>
</dbReference>
<dbReference type="SMART" id="SM01345">
    <property type="entry name" value="Rapamycin_bind"/>
    <property type="match status" value="1"/>
</dbReference>
<dbReference type="InterPro" id="IPR009076">
    <property type="entry name" value="FRB_dom"/>
</dbReference>
<dbReference type="SMART" id="SM00146">
    <property type="entry name" value="PI3Kc"/>
    <property type="match status" value="1"/>
</dbReference>